<keyword evidence="3" id="KW-0975">Bacterial flagellum</keyword>
<proteinExistence type="inferred from homology"/>
<keyword evidence="7" id="KW-0282">Flagellum</keyword>
<dbReference type="GO" id="GO:0009424">
    <property type="term" value="C:bacterial-type flagellum hook"/>
    <property type="evidence" value="ECO:0007669"/>
    <property type="project" value="InterPro"/>
</dbReference>
<dbReference type="NCBIfam" id="TIGR02550">
    <property type="entry name" value="flagell_flgL"/>
    <property type="match status" value="1"/>
</dbReference>
<dbReference type="RefSeq" id="WP_186870606.1">
    <property type="nucleotide sequence ID" value="NZ_JACOOL010000010.1"/>
</dbReference>
<comment type="similarity">
    <text evidence="2">Belongs to the bacterial flagellin family.</text>
</comment>
<reference evidence="7" key="1">
    <citation type="submission" date="2020-08" db="EMBL/GenBank/DDBJ databases">
        <title>Genome public.</title>
        <authorList>
            <person name="Liu C."/>
            <person name="Sun Q."/>
        </authorList>
    </citation>
    <scope>NUCLEOTIDE SEQUENCE</scope>
    <source>
        <strain evidence="7">BX22</strain>
    </source>
</reference>
<keyword evidence="4" id="KW-0175">Coiled coil</keyword>
<feature type="domain" description="Flagellin N-terminal" evidence="5">
    <location>
        <begin position="5"/>
        <end position="140"/>
    </location>
</feature>
<dbReference type="InterPro" id="IPR001492">
    <property type="entry name" value="Flagellin"/>
</dbReference>
<gene>
    <name evidence="7" type="primary">flgL</name>
    <name evidence="7" type="ORF">H8S33_13905</name>
</gene>
<evidence type="ECO:0000313" key="7">
    <source>
        <dbReference type="EMBL" id="MBC5637900.1"/>
    </source>
</evidence>
<evidence type="ECO:0000259" key="6">
    <source>
        <dbReference type="Pfam" id="PF00700"/>
    </source>
</evidence>
<evidence type="ECO:0000256" key="1">
    <source>
        <dbReference type="ARBA" id="ARBA00004365"/>
    </source>
</evidence>
<dbReference type="Gene3D" id="1.20.1330.10">
    <property type="entry name" value="f41 fragment of flagellin, N-terminal domain"/>
    <property type="match status" value="1"/>
</dbReference>
<dbReference type="GO" id="GO:0005198">
    <property type="term" value="F:structural molecule activity"/>
    <property type="evidence" value="ECO:0007669"/>
    <property type="project" value="InterPro"/>
</dbReference>
<evidence type="ECO:0000313" key="8">
    <source>
        <dbReference type="Proteomes" id="UP000637359"/>
    </source>
</evidence>
<keyword evidence="7" id="KW-0966">Cell projection</keyword>
<dbReference type="EMBL" id="JACOOL010000010">
    <property type="protein sequence ID" value="MBC5637900.1"/>
    <property type="molecule type" value="Genomic_DNA"/>
</dbReference>
<organism evidence="7 8">
    <name type="scientific">Ornithinibacillus hominis</name>
    <dbReference type="NCBI Taxonomy" id="2763055"/>
    <lineage>
        <taxon>Bacteria</taxon>
        <taxon>Bacillati</taxon>
        <taxon>Bacillota</taxon>
        <taxon>Bacilli</taxon>
        <taxon>Bacillales</taxon>
        <taxon>Bacillaceae</taxon>
        <taxon>Ornithinibacillus</taxon>
    </lineage>
</organism>
<feature type="coiled-coil region" evidence="4">
    <location>
        <begin position="73"/>
        <end position="100"/>
    </location>
</feature>
<comment type="subcellular location">
    <subcellularLocation>
        <location evidence="1">Bacterial flagellum</location>
    </subcellularLocation>
</comment>
<keyword evidence="8" id="KW-1185">Reference proteome</keyword>
<accession>A0A923L7R1</accession>
<dbReference type="Proteomes" id="UP000637359">
    <property type="component" value="Unassembled WGS sequence"/>
</dbReference>
<feature type="domain" description="Flagellin C-terminal" evidence="6">
    <location>
        <begin position="211"/>
        <end position="292"/>
    </location>
</feature>
<dbReference type="SUPFAM" id="SSF64518">
    <property type="entry name" value="Phase 1 flagellin"/>
    <property type="match status" value="1"/>
</dbReference>
<dbReference type="InterPro" id="IPR001029">
    <property type="entry name" value="Flagellin_N"/>
</dbReference>
<dbReference type="AlphaFoldDB" id="A0A923L7R1"/>
<dbReference type="GO" id="GO:0071973">
    <property type="term" value="P:bacterial-type flagellum-dependent cell motility"/>
    <property type="evidence" value="ECO:0007669"/>
    <property type="project" value="InterPro"/>
</dbReference>
<name>A0A923L7R1_9BACI</name>
<dbReference type="InterPro" id="IPR046358">
    <property type="entry name" value="Flagellin_C"/>
</dbReference>
<dbReference type="Pfam" id="PF00700">
    <property type="entry name" value="Flagellin_C"/>
    <property type="match status" value="1"/>
</dbReference>
<keyword evidence="7" id="KW-0969">Cilium</keyword>
<dbReference type="Pfam" id="PF00669">
    <property type="entry name" value="Flagellin_N"/>
    <property type="match status" value="1"/>
</dbReference>
<dbReference type="InterPro" id="IPR013384">
    <property type="entry name" value="Flagell_FlgL"/>
</dbReference>
<protein>
    <submittedName>
        <fullName evidence="7">Flagellar hook-associated protein FlgL</fullName>
    </submittedName>
</protein>
<evidence type="ECO:0000256" key="4">
    <source>
        <dbReference type="SAM" id="Coils"/>
    </source>
</evidence>
<comment type="caution">
    <text evidence="7">The sequence shown here is derived from an EMBL/GenBank/DDBJ whole genome shotgun (WGS) entry which is preliminary data.</text>
</comment>
<dbReference type="PANTHER" id="PTHR42792:SF1">
    <property type="entry name" value="FLAGELLAR HOOK-ASSOCIATED PROTEIN 3"/>
    <property type="match status" value="1"/>
</dbReference>
<sequence length="294" mass="32669">MRVTQSMLSNNMLRNLSNSYANMGTYMDQLTTGKKINRPSDDPVVAVKGMDYRTQLLQVEQFQRNTGEVHNWMDNTDAALDQATKALQRIRELAVQASNDTYDDAERMNIKAEVEQLKQHLVDIANTSVNGKYIFNGTKTDVKPIEDPTNITDIDSSPVNIEVSTGIVIKANVNANEIFGSEAFSRIDELINALGGEDGTIDQAAIESSIGSIDENIDNVLNARADLGARMNRLDLIENRLSAQKISATQMMSKNEDIDFEEVIMKLITQESIHRAALSTGSRVIQPTLIDFLR</sequence>
<evidence type="ECO:0000256" key="2">
    <source>
        <dbReference type="ARBA" id="ARBA00005709"/>
    </source>
</evidence>
<evidence type="ECO:0000256" key="3">
    <source>
        <dbReference type="ARBA" id="ARBA00023143"/>
    </source>
</evidence>
<dbReference type="PANTHER" id="PTHR42792">
    <property type="entry name" value="FLAGELLIN"/>
    <property type="match status" value="1"/>
</dbReference>
<evidence type="ECO:0000259" key="5">
    <source>
        <dbReference type="Pfam" id="PF00669"/>
    </source>
</evidence>